<comment type="pathway">
    <text evidence="3 18">Aminoacyl-tRNA biosynthesis; selenocysteinyl-tRNA(Sec) biosynthesis; selenocysteinyl-tRNA(Sec) from L-seryl-tRNA(Sec) (archaeal/eukaryal route): step 2/2.</text>
</comment>
<feature type="modified residue" description="N6-(pyridoxal phosphate)lysine" evidence="20">
    <location>
        <position position="288"/>
    </location>
</feature>
<keyword evidence="10 18" id="KW-0663">Pyridoxal phosphate</keyword>
<comment type="cofactor">
    <cofactor evidence="1 18 20">
        <name>pyridoxal 5'-phosphate</name>
        <dbReference type="ChEBI" id="CHEBI:597326"/>
    </cofactor>
</comment>
<dbReference type="Proteomes" id="UP000494163">
    <property type="component" value="Chromosome 3R"/>
</dbReference>
<evidence type="ECO:0000256" key="18">
    <source>
        <dbReference type="PIRNR" id="PIRNR017689"/>
    </source>
</evidence>
<dbReference type="Gene3D" id="3.40.640.10">
    <property type="entry name" value="Type I PLP-dependent aspartate aminotransferase-like (Major domain)"/>
    <property type="match status" value="1"/>
</dbReference>
<feature type="binding site" evidence="19">
    <location>
        <position position="99"/>
    </location>
    <ligand>
        <name>substrate</name>
    </ligand>
</feature>
<evidence type="ECO:0000256" key="19">
    <source>
        <dbReference type="PIRSR" id="PIRSR017689-1"/>
    </source>
</evidence>
<dbReference type="GO" id="GO:0098621">
    <property type="term" value="F:O-phosphoseryl-tRNA(Sec) selenium transferase activity"/>
    <property type="evidence" value="ECO:0007669"/>
    <property type="project" value="UniProtKB-EC"/>
</dbReference>
<evidence type="ECO:0000313" key="22">
    <source>
        <dbReference type="Proteomes" id="UP000494163"/>
    </source>
</evidence>
<dbReference type="SMR" id="A0A0M5JBX9"/>
<dbReference type="InterPro" id="IPR015424">
    <property type="entry name" value="PyrdxlP-dep_Trfase"/>
</dbReference>
<comment type="catalytic activity">
    <reaction evidence="17 18">
        <text>O-phospho-L-seryl-tRNA(Sec) + selenophosphate + H2O = L-selenocysteinyl-tRNA(Sec) + 2 phosphate</text>
        <dbReference type="Rhea" id="RHEA:25041"/>
        <dbReference type="Rhea" id="RHEA-COMP:9743"/>
        <dbReference type="Rhea" id="RHEA-COMP:9947"/>
        <dbReference type="ChEBI" id="CHEBI:15377"/>
        <dbReference type="ChEBI" id="CHEBI:16144"/>
        <dbReference type="ChEBI" id="CHEBI:43474"/>
        <dbReference type="ChEBI" id="CHEBI:78551"/>
        <dbReference type="ChEBI" id="CHEBI:78573"/>
        <dbReference type="EC" id="2.9.1.2"/>
    </reaction>
</comment>
<protein>
    <recommendedName>
        <fullName evidence="6 18">O-phosphoseryl-tRNA(Sec) selenium transferase</fullName>
        <ecNumber evidence="5 18">2.9.1.2</ecNumber>
    </recommendedName>
    <alternativeName>
        <fullName evidence="14 18">Selenocysteine synthase</fullName>
    </alternativeName>
    <alternativeName>
        <fullName evidence="15 18">Selenocysteinyl-tRNA(Sec) synthase</fullName>
    </alternativeName>
    <alternativeName>
        <fullName evidence="16 18">Sep-tRNA:Sec-tRNA synthase</fullName>
    </alternativeName>
</protein>
<evidence type="ECO:0000256" key="17">
    <source>
        <dbReference type="ARBA" id="ARBA00048808"/>
    </source>
</evidence>
<sequence>MFSNGSNINIPQKLVPGNYLQLGLAAQKYKQRNFKELLEKRKLPEEGWRDEYIEELVHQLAALDSNNFPHNVGLGEREARVVCKLVARRHYNFGHGIGRSGDLLEAQPKAAGSTLLSNLTNALLLDLIRTLGVTSCAGCFLVPLATGMTLTLCLQALRKSRPAAKYVLWSRIDQKSCFKAIIAAGLQPVIITGKASSAAEALDTNIHKFEEQIIALGADNIVCLYSTTSCFAPRNSDNIIEVAKLAKRFALPHLVNNAYGLQCMEIISNLELANRKGRIDYFVQSTDKNLLVPVGGAIVASADDQSLQNLASSYAGRASSSQTLDVFMTLLSLGRGGYQNLLRQRKENFDYLKHHLLQFAVAHGECVPQCENNSISLALTLGTLGAGVTELGAMLHTRGVSGVRVIPVGQTKSIDGYVFKDFGSHRDDLKLPYLTVAAALGVTRNDIDKFFEILELCWSKFSKSTRVVVGM</sequence>
<evidence type="ECO:0000256" key="4">
    <source>
        <dbReference type="ARBA" id="ARBA00007037"/>
    </source>
</evidence>
<dbReference type="GO" id="GO:0000049">
    <property type="term" value="F:tRNA binding"/>
    <property type="evidence" value="ECO:0007669"/>
    <property type="project" value="UniProtKB-UniRule"/>
</dbReference>
<dbReference type="GO" id="GO:0001717">
    <property type="term" value="P:conversion of seryl-tRNAsec to selenocys-tRNAsec"/>
    <property type="evidence" value="ECO:0007669"/>
    <property type="project" value="UniProtKB-UniRule"/>
</dbReference>
<evidence type="ECO:0000256" key="2">
    <source>
        <dbReference type="ARBA" id="ARBA00002552"/>
    </source>
</evidence>
<keyword evidence="12 18" id="KW-0711">Selenium</keyword>
<keyword evidence="11 18" id="KW-0648">Protein biosynthesis</keyword>
<evidence type="ECO:0000256" key="9">
    <source>
        <dbReference type="ARBA" id="ARBA00022884"/>
    </source>
</evidence>
<evidence type="ECO:0000256" key="15">
    <source>
        <dbReference type="ARBA" id="ARBA00032048"/>
    </source>
</evidence>
<accession>A0A0M5JBX9</accession>
<dbReference type="STRING" id="30019.A0A0M5JBX9"/>
<evidence type="ECO:0000256" key="3">
    <source>
        <dbReference type="ARBA" id="ARBA00004822"/>
    </source>
</evidence>
<dbReference type="GO" id="GO:0001514">
    <property type="term" value="P:selenocysteine incorporation"/>
    <property type="evidence" value="ECO:0007669"/>
    <property type="project" value="TreeGrafter"/>
</dbReference>
<evidence type="ECO:0000256" key="20">
    <source>
        <dbReference type="PIRSR" id="PIRSR017689-50"/>
    </source>
</evidence>
<evidence type="ECO:0000256" key="16">
    <source>
        <dbReference type="ARBA" id="ARBA00032693"/>
    </source>
</evidence>
<organism evidence="21 22">
    <name type="scientific">Drosophila busckii</name>
    <name type="common">Fruit fly</name>
    <dbReference type="NCBI Taxonomy" id="30019"/>
    <lineage>
        <taxon>Eukaryota</taxon>
        <taxon>Metazoa</taxon>
        <taxon>Ecdysozoa</taxon>
        <taxon>Arthropoda</taxon>
        <taxon>Hexapoda</taxon>
        <taxon>Insecta</taxon>
        <taxon>Pterygota</taxon>
        <taxon>Neoptera</taxon>
        <taxon>Endopterygota</taxon>
        <taxon>Diptera</taxon>
        <taxon>Brachycera</taxon>
        <taxon>Muscomorpha</taxon>
        <taxon>Ephydroidea</taxon>
        <taxon>Drosophilidae</taxon>
        <taxon>Drosophila</taxon>
    </lineage>
</organism>
<proteinExistence type="inferred from homology"/>
<evidence type="ECO:0000256" key="1">
    <source>
        <dbReference type="ARBA" id="ARBA00001933"/>
    </source>
</evidence>
<keyword evidence="22" id="KW-1185">Reference proteome</keyword>
<feature type="binding site" evidence="19">
    <location>
        <position position="100"/>
    </location>
    <ligand>
        <name>substrate</name>
    </ligand>
</feature>
<dbReference type="PANTHER" id="PTHR12944:SF2">
    <property type="entry name" value="O-PHOSPHOSERYL-TRNA(SEC) SELENIUM TRANSFERASE"/>
    <property type="match status" value="1"/>
</dbReference>
<evidence type="ECO:0000256" key="11">
    <source>
        <dbReference type="ARBA" id="ARBA00022917"/>
    </source>
</evidence>
<evidence type="ECO:0000256" key="10">
    <source>
        <dbReference type="ARBA" id="ARBA00022898"/>
    </source>
</evidence>
<dbReference type="InterPro" id="IPR015421">
    <property type="entry name" value="PyrdxlP-dep_Trfase_major"/>
</dbReference>
<comment type="subcellular location">
    <subcellularLocation>
        <location evidence="18">Cytoplasm</location>
    </subcellularLocation>
</comment>
<feature type="site" description="May act as a substrate filter by repelling compounds with a negatively charged alpha-carboxylate" evidence="20">
    <location>
        <position position="76"/>
    </location>
</feature>
<reference evidence="21 22" key="1">
    <citation type="submission" date="2015-08" db="EMBL/GenBank/DDBJ databases">
        <title>Ancestral chromatin configuration constrains chromatin evolution on differentiating sex chromosomes in Drosophila.</title>
        <authorList>
            <person name="Zhou Q."/>
            <person name="Bachtrog D."/>
        </authorList>
    </citation>
    <scope>NUCLEOTIDE SEQUENCE [LARGE SCALE GENOMIC DNA]</scope>
    <source>
        <tissue evidence="21">Whole larvae</tissue>
    </source>
</reference>
<dbReference type="EMBL" id="CP012526">
    <property type="protein sequence ID" value="ALC45368.1"/>
    <property type="molecule type" value="Genomic_DNA"/>
</dbReference>
<comment type="similarity">
    <text evidence="4 18">Belongs to the SepSecS family.</text>
</comment>
<dbReference type="OMA" id="MSHANDY"/>
<evidence type="ECO:0000256" key="5">
    <source>
        <dbReference type="ARBA" id="ARBA00012464"/>
    </source>
</evidence>
<dbReference type="OrthoDB" id="10263545at2759"/>
<keyword evidence="8 18" id="KW-0808">Transferase</keyword>
<feature type="binding site" evidence="19">
    <location>
        <position position="107"/>
    </location>
    <ligand>
        <name>substrate</name>
    </ligand>
</feature>
<evidence type="ECO:0000256" key="12">
    <source>
        <dbReference type="ARBA" id="ARBA00023266"/>
    </source>
</evidence>
<keyword evidence="18" id="KW-0963">Cytoplasm</keyword>
<gene>
    <name evidence="21" type="ORF">Dbus_chr3Rg118</name>
</gene>
<dbReference type="InterPro" id="IPR019872">
    <property type="entry name" value="Sec-tRNA_Se_transferase"/>
</dbReference>
<evidence type="ECO:0000256" key="8">
    <source>
        <dbReference type="ARBA" id="ARBA00022679"/>
    </source>
</evidence>
<dbReference type="AlphaFoldDB" id="A0A0M5JBX9"/>
<evidence type="ECO:0000256" key="14">
    <source>
        <dbReference type="ARBA" id="ARBA00030669"/>
    </source>
</evidence>
<dbReference type="PIRSF" id="PIRSF017689">
    <property type="entry name" value="SepSecS"/>
    <property type="match status" value="1"/>
</dbReference>
<dbReference type="SUPFAM" id="SSF53383">
    <property type="entry name" value="PLP-dependent transferases"/>
    <property type="match status" value="1"/>
</dbReference>
<evidence type="ECO:0000256" key="6">
    <source>
        <dbReference type="ARBA" id="ARBA00021963"/>
    </source>
</evidence>
<evidence type="ECO:0000313" key="21">
    <source>
        <dbReference type="EMBL" id="ALC45368.1"/>
    </source>
</evidence>
<keyword evidence="7 18" id="KW-0820">tRNA-binding</keyword>
<dbReference type="NCBIfam" id="TIGR03531">
    <property type="entry name" value="selenium_SpcS"/>
    <property type="match status" value="1"/>
</dbReference>
<dbReference type="InterPro" id="IPR008829">
    <property type="entry name" value="SepSecS/SepCysS"/>
</dbReference>
<dbReference type="UniPathway" id="UPA00906">
    <property type="reaction ID" value="UER00898"/>
</dbReference>
<feature type="binding site" evidence="19">
    <location>
        <position position="317"/>
    </location>
    <ligand>
        <name>substrate</name>
    </ligand>
</feature>
<comment type="function">
    <text evidence="2 18">Converts O-phosphoseryl-tRNA(Sec) to selenocysteinyl-tRNA(Sec) required for selenoprotein biosynthesis.</text>
</comment>
<dbReference type="GO" id="GO:0005737">
    <property type="term" value="C:cytoplasm"/>
    <property type="evidence" value="ECO:0007669"/>
    <property type="project" value="UniProtKB-SubCell"/>
</dbReference>
<feature type="binding site" evidence="19">
    <location>
        <position position="398"/>
    </location>
    <ligand>
        <name>tRNA</name>
        <dbReference type="ChEBI" id="CHEBI:17843"/>
    </ligand>
</feature>
<name>A0A0M5JBX9_DROBS</name>
<evidence type="ECO:0000256" key="13">
    <source>
        <dbReference type="ARBA" id="ARBA00026053"/>
    </source>
</evidence>
<feature type="binding site" evidence="19">
    <location>
        <position position="463"/>
    </location>
    <ligand>
        <name>tRNA</name>
        <dbReference type="ChEBI" id="CHEBI:17843"/>
    </ligand>
</feature>
<evidence type="ECO:0000256" key="7">
    <source>
        <dbReference type="ARBA" id="ARBA00022555"/>
    </source>
</evidence>
<keyword evidence="9 18" id="KW-0694">RNA-binding</keyword>
<dbReference type="Pfam" id="PF05889">
    <property type="entry name" value="SepSecS"/>
    <property type="match status" value="1"/>
</dbReference>
<comment type="subunit">
    <text evidence="13">Homotetramer formed by a catalytic dimer and a non-catalytic dimer serving as a binding platform that orients tRNASec for catalysis. Each tetramer binds the CCA ends of two tRNAs which point to the active sites of the catalytic dimer.</text>
</comment>
<dbReference type="EC" id="2.9.1.2" evidence="5 18"/>
<dbReference type="PANTHER" id="PTHR12944">
    <property type="entry name" value="SOLUBLE LIVER ANTIGEN/LIVER PANCREAS ANTIGEN"/>
    <property type="match status" value="1"/>
</dbReference>
<feature type="binding site" evidence="19">
    <location>
        <position position="77"/>
    </location>
    <ligand>
        <name>pyridoxal 5'-phosphate</name>
        <dbReference type="ChEBI" id="CHEBI:597326"/>
    </ligand>
</feature>
<feature type="binding site" evidence="19">
    <location>
        <position position="275"/>
    </location>
    <ligand>
        <name>tRNA</name>
        <dbReference type="ChEBI" id="CHEBI:17843"/>
    </ligand>
</feature>